<dbReference type="InterPro" id="IPR022029">
    <property type="entry name" value="YoaR-like_PG-bd"/>
</dbReference>
<name>A0ABW2PWP7_9BACL</name>
<evidence type="ECO:0000259" key="1">
    <source>
        <dbReference type="Pfam" id="PF12229"/>
    </source>
</evidence>
<dbReference type="InterPro" id="IPR052913">
    <property type="entry name" value="Glycopeptide_resist_protein"/>
</dbReference>
<dbReference type="PANTHER" id="PTHR35788">
    <property type="entry name" value="EXPORTED PROTEIN-RELATED"/>
    <property type="match status" value="1"/>
</dbReference>
<gene>
    <name evidence="2" type="ORF">ACFQRG_12665</name>
</gene>
<organism evidence="2 3">
    <name type="scientific">Scopulibacillus cellulosilyticus</name>
    <dbReference type="NCBI Taxonomy" id="2665665"/>
    <lineage>
        <taxon>Bacteria</taxon>
        <taxon>Bacillati</taxon>
        <taxon>Bacillota</taxon>
        <taxon>Bacilli</taxon>
        <taxon>Bacillales</taxon>
        <taxon>Sporolactobacillaceae</taxon>
        <taxon>Scopulibacillus</taxon>
    </lineage>
</organism>
<reference evidence="3" key="1">
    <citation type="journal article" date="2019" name="Int. J. Syst. Evol. Microbiol.">
        <title>The Global Catalogue of Microorganisms (GCM) 10K type strain sequencing project: providing services to taxonomists for standard genome sequencing and annotation.</title>
        <authorList>
            <consortium name="The Broad Institute Genomics Platform"/>
            <consortium name="The Broad Institute Genome Sequencing Center for Infectious Disease"/>
            <person name="Wu L."/>
            <person name="Ma J."/>
        </authorList>
    </citation>
    <scope>NUCLEOTIDE SEQUENCE [LARGE SCALE GENOMIC DNA]</scope>
    <source>
        <strain evidence="3">CGMCC 1.16305</strain>
    </source>
</reference>
<dbReference type="EMBL" id="JBHTCO010000015">
    <property type="protein sequence ID" value="MFC7393807.1"/>
    <property type="molecule type" value="Genomic_DNA"/>
</dbReference>
<dbReference type="Proteomes" id="UP001596505">
    <property type="component" value="Unassembled WGS sequence"/>
</dbReference>
<keyword evidence="3" id="KW-1185">Reference proteome</keyword>
<evidence type="ECO:0000313" key="2">
    <source>
        <dbReference type="EMBL" id="MFC7393807.1"/>
    </source>
</evidence>
<sequence length="309" mass="35010">MKLIWMVGLLLFTQHVNLPNNLHINQQDKTITTVNRSDLRIPSLGVPMIDINKYNQFINKIDRQIYRAPVNAWFNDQGNIVSEKPGFKLNREAFKNLLYNNLLGNGPSTIEVPRQTIYPKIDSELLSRIREKQIGQYVTYFNPNNRNRTDNISLAADAINNYVVLPNATFSFNKVVGMRTIQRGYKRAPVIVKGELSEGVGGGICQVSSTLFNAVDRAGLQIVQRYSHSKRVPYVPPGRDATVSWYGPDFRFQNKYNEPILIKAKALGGSMIVTIYSSDLIKNTPRKVPSVSYQLPKEVTVEPNAQNIR</sequence>
<feature type="domain" description="YoaR-like putative peptidoglycan binding" evidence="1">
    <location>
        <begin position="21"/>
        <end position="110"/>
    </location>
</feature>
<accession>A0ABW2PWP7</accession>
<dbReference type="InterPro" id="IPR007391">
    <property type="entry name" value="Vancomycin_resist_VanW"/>
</dbReference>
<proteinExistence type="predicted"/>
<evidence type="ECO:0000313" key="3">
    <source>
        <dbReference type="Proteomes" id="UP001596505"/>
    </source>
</evidence>
<dbReference type="Pfam" id="PF12229">
    <property type="entry name" value="PG_binding_4"/>
    <property type="match status" value="1"/>
</dbReference>
<dbReference type="Pfam" id="PF04294">
    <property type="entry name" value="VanW"/>
    <property type="match status" value="1"/>
</dbReference>
<dbReference type="RefSeq" id="WP_380966500.1">
    <property type="nucleotide sequence ID" value="NZ_JBHTCO010000015.1"/>
</dbReference>
<dbReference type="PANTHER" id="PTHR35788:SF1">
    <property type="entry name" value="EXPORTED PROTEIN"/>
    <property type="match status" value="1"/>
</dbReference>
<comment type="caution">
    <text evidence="2">The sequence shown here is derived from an EMBL/GenBank/DDBJ whole genome shotgun (WGS) entry which is preliminary data.</text>
</comment>
<protein>
    <submittedName>
        <fullName evidence="2">VanW family protein</fullName>
    </submittedName>
</protein>